<organism evidence="1 2">
    <name type="scientific">Salinibacillus xinjiangensis</name>
    <dbReference type="NCBI Taxonomy" id="1229268"/>
    <lineage>
        <taxon>Bacteria</taxon>
        <taxon>Bacillati</taxon>
        <taxon>Bacillota</taxon>
        <taxon>Bacilli</taxon>
        <taxon>Bacillales</taxon>
        <taxon>Bacillaceae</taxon>
        <taxon>Salinibacillus</taxon>
    </lineage>
</organism>
<evidence type="ECO:0000313" key="1">
    <source>
        <dbReference type="EMBL" id="MRG86483.1"/>
    </source>
</evidence>
<dbReference type="EMBL" id="WJNH01000005">
    <property type="protein sequence ID" value="MRG86483.1"/>
    <property type="molecule type" value="Genomic_DNA"/>
</dbReference>
<accession>A0A6G1X656</accession>
<sequence>MKKFYLTFLAIFVILFPSSVRIHGEAVSQELLHDSFITALEPHISEAIAEHKQKMKTYGAYNMNYGLYDVKIIDIEREEEGGYSFNVVLTVRTFEHAHNPPHFTETISLRVNPYGIRVTDIQLEGDDEFYRVERFYKNAISDIKQTFSLNLESYQRYNMDDLHNRLEKKQSFTQLYDYAKEIQNKYSTREDKTPPLHNVMKPMTYIKSKNGYILFKQANGVNVMYKLKKQNSNWKVVGHRTKPGKKMEKELLWYL</sequence>
<dbReference type="AlphaFoldDB" id="A0A6G1X656"/>
<reference evidence="1 2" key="1">
    <citation type="submission" date="2019-11" db="EMBL/GenBank/DDBJ databases">
        <authorList>
            <person name="Li J."/>
        </authorList>
    </citation>
    <scope>NUCLEOTIDE SEQUENCE [LARGE SCALE GENOMIC DNA]</scope>
    <source>
        <strain evidence="1 2">J4</strain>
    </source>
</reference>
<dbReference type="RefSeq" id="WP_153728398.1">
    <property type="nucleotide sequence ID" value="NZ_WJNH01000005.1"/>
</dbReference>
<proteinExistence type="predicted"/>
<keyword evidence="2" id="KW-1185">Reference proteome</keyword>
<dbReference type="InterPro" id="IPR024984">
    <property type="entry name" value="DUF3888"/>
</dbReference>
<comment type="caution">
    <text evidence="1">The sequence shown here is derived from an EMBL/GenBank/DDBJ whole genome shotgun (WGS) entry which is preliminary data.</text>
</comment>
<dbReference type="OrthoDB" id="1937736at2"/>
<dbReference type="Proteomes" id="UP000480185">
    <property type="component" value="Unassembled WGS sequence"/>
</dbReference>
<protein>
    <submittedName>
        <fullName evidence="1">DUF3888 domain-containing protein</fullName>
    </submittedName>
</protein>
<evidence type="ECO:0000313" key="2">
    <source>
        <dbReference type="Proteomes" id="UP000480185"/>
    </source>
</evidence>
<dbReference type="Pfam" id="PF13027">
    <property type="entry name" value="DUF3888"/>
    <property type="match status" value="1"/>
</dbReference>
<gene>
    <name evidence="1" type="ORF">GH754_09080</name>
</gene>
<name>A0A6G1X656_9BACI</name>